<reference evidence="2 3" key="1">
    <citation type="submission" date="2018-03" db="EMBL/GenBank/DDBJ databases">
        <title>Draft genome of Deinococcus sp. OD32.</title>
        <authorList>
            <person name="Wang X.-P."/>
            <person name="Du Z.-J."/>
        </authorList>
    </citation>
    <scope>NUCLEOTIDE SEQUENCE [LARGE SCALE GENOMIC DNA]</scope>
    <source>
        <strain evidence="2 3">OD32</strain>
    </source>
</reference>
<dbReference type="InterPro" id="IPR045057">
    <property type="entry name" value="Gcn5-rel_NAT"/>
</dbReference>
<dbReference type="OrthoDB" id="9793389at2"/>
<protein>
    <submittedName>
        <fullName evidence="2">GNAT family N-acetyltransferase</fullName>
    </submittedName>
</protein>
<accession>A0A2T3W9I2</accession>
<dbReference type="Gene3D" id="3.40.630.30">
    <property type="match status" value="1"/>
</dbReference>
<dbReference type="Pfam" id="PF14542">
    <property type="entry name" value="Acetyltransf_CG"/>
    <property type="match status" value="1"/>
</dbReference>
<evidence type="ECO:0000313" key="2">
    <source>
        <dbReference type="EMBL" id="PTA68556.1"/>
    </source>
</evidence>
<keyword evidence="2" id="KW-0808">Transferase</keyword>
<proteinExistence type="predicted"/>
<dbReference type="Proteomes" id="UP000240317">
    <property type="component" value="Unassembled WGS sequence"/>
</dbReference>
<dbReference type="PANTHER" id="PTHR31435">
    <property type="entry name" value="PROTEIN NATD1"/>
    <property type="match status" value="1"/>
</dbReference>
<dbReference type="AlphaFoldDB" id="A0A2T3W9I2"/>
<name>A0A2T3W9I2_9DEIO</name>
<dbReference type="InterPro" id="IPR016181">
    <property type="entry name" value="Acyl_CoA_acyltransferase"/>
</dbReference>
<dbReference type="GO" id="GO:0016740">
    <property type="term" value="F:transferase activity"/>
    <property type="evidence" value="ECO:0007669"/>
    <property type="project" value="UniProtKB-KW"/>
</dbReference>
<dbReference type="PROSITE" id="PS51729">
    <property type="entry name" value="GNAT_YJDJ"/>
    <property type="match status" value="1"/>
</dbReference>
<keyword evidence="3" id="KW-1185">Reference proteome</keyword>
<dbReference type="SUPFAM" id="SSF55729">
    <property type="entry name" value="Acyl-CoA N-acyltransferases (Nat)"/>
    <property type="match status" value="1"/>
</dbReference>
<dbReference type="PANTHER" id="PTHR31435:SF10">
    <property type="entry name" value="BSR4717 PROTEIN"/>
    <property type="match status" value="1"/>
</dbReference>
<gene>
    <name evidence="2" type="ORF">C8263_07095</name>
</gene>
<feature type="domain" description="N-acetyltransferase" evidence="1">
    <location>
        <begin position="9"/>
        <end position="96"/>
    </location>
</feature>
<dbReference type="RefSeq" id="WP_107137430.1">
    <property type="nucleotide sequence ID" value="NZ_PYSV01000005.1"/>
</dbReference>
<dbReference type="EMBL" id="PYSV01000005">
    <property type="protein sequence ID" value="PTA68556.1"/>
    <property type="molecule type" value="Genomic_DNA"/>
</dbReference>
<evidence type="ECO:0000313" key="3">
    <source>
        <dbReference type="Proteomes" id="UP000240317"/>
    </source>
</evidence>
<sequence length="105" mass="11743">MTDTQTEVIRNDEAARYELRRGTEVLGYAEFRPAGEGAVMLPHTVVEERYEGQGLGSLLARGALDDVRAQGQRVVPMCPFIAAYIQRHPEYTDLVHPQQRGVFGL</sequence>
<evidence type="ECO:0000259" key="1">
    <source>
        <dbReference type="PROSITE" id="PS51729"/>
    </source>
</evidence>
<organism evidence="2 3">
    <name type="scientific">Deinococcus arcticus</name>
    <dbReference type="NCBI Taxonomy" id="2136176"/>
    <lineage>
        <taxon>Bacteria</taxon>
        <taxon>Thermotogati</taxon>
        <taxon>Deinococcota</taxon>
        <taxon>Deinococci</taxon>
        <taxon>Deinococcales</taxon>
        <taxon>Deinococcaceae</taxon>
        <taxon>Deinococcus</taxon>
    </lineage>
</organism>
<comment type="caution">
    <text evidence="2">The sequence shown here is derived from an EMBL/GenBank/DDBJ whole genome shotgun (WGS) entry which is preliminary data.</text>
</comment>
<dbReference type="InterPro" id="IPR031165">
    <property type="entry name" value="GNAT_YJDJ"/>
</dbReference>
<dbReference type="CDD" id="cd04301">
    <property type="entry name" value="NAT_SF"/>
    <property type="match status" value="1"/>
</dbReference>